<dbReference type="EMBL" id="QRZH01000015">
    <property type="protein sequence ID" value="RGV50758.1"/>
    <property type="molecule type" value="Genomic_DNA"/>
</dbReference>
<gene>
    <name evidence="1" type="ORF">DWW08_16170</name>
</gene>
<protein>
    <recommendedName>
        <fullName evidence="3">DNA recombination-mediator A family protein</fullName>
    </recommendedName>
</protein>
<dbReference type="Proteomes" id="UP000286270">
    <property type="component" value="Unassembled WGS sequence"/>
</dbReference>
<reference evidence="1 2" key="1">
    <citation type="submission" date="2018-08" db="EMBL/GenBank/DDBJ databases">
        <title>A genome reference for cultivated species of the human gut microbiota.</title>
        <authorList>
            <person name="Zou Y."/>
            <person name="Xue W."/>
            <person name="Luo G."/>
        </authorList>
    </citation>
    <scope>NUCLEOTIDE SEQUENCE [LARGE SCALE GENOMIC DNA]</scope>
    <source>
        <strain evidence="1 2">AF14-26</strain>
    </source>
</reference>
<comment type="caution">
    <text evidence="1">The sequence shown here is derived from an EMBL/GenBank/DDBJ whole genome shotgun (WGS) entry which is preliminary data.</text>
</comment>
<dbReference type="RefSeq" id="WP_032568909.1">
    <property type="nucleotide sequence ID" value="NZ_CP043610.1"/>
</dbReference>
<evidence type="ECO:0008006" key="3">
    <source>
        <dbReference type="Google" id="ProtNLM"/>
    </source>
</evidence>
<dbReference type="Gene3D" id="3.40.50.450">
    <property type="match status" value="1"/>
</dbReference>
<organism evidence="1 2">
    <name type="scientific">Bacteroides fragilis</name>
    <dbReference type="NCBI Taxonomy" id="817"/>
    <lineage>
        <taxon>Bacteria</taxon>
        <taxon>Pseudomonadati</taxon>
        <taxon>Bacteroidota</taxon>
        <taxon>Bacteroidia</taxon>
        <taxon>Bacteroidales</taxon>
        <taxon>Bacteroidaceae</taxon>
        <taxon>Bacteroides</taxon>
    </lineage>
</organism>
<proteinExistence type="predicted"/>
<name>A0A412Y0Z0_BACFG</name>
<accession>A0A412Y0Z0</accession>
<evidence type="ECO:0000313" key="2">
    <source>
        <dbReference type="Proteomes" id="UP000286270"/>
    </source>
</evidence>
<sequence length="152" mass="17032">MEPQYLGNTDLLTLHKVGFLASRKVNPTSVIPTINWANKVSHDPNVAIVSGFQSTLEREVLDIALKGTCGIIYVLNRSLYRQIPLNLRPAFDSNRILFISLTSKKTTRPSAINANIRNHYITNIADELTFASVNEVSSLHQLIQIDKFTLLL</sequence>
<dbReference type="AlphaFoldDB" id="A0A412Y0Z0"/>
<evidence type="ECO:0000313" key="1">
    <source>
        <dbReference type="EMBL" id="RGV50758.1"/>
    </source>
</evidence>